<evidence type="ECO:0000256" key="1">
    <source>
        <dbReference type="SAM" id="MobiDB-lite"/>
    </source>
</evidence>
<accession>A0A9X6NJU2</accession>
<feature type="region of interest" description="Disordered" evidence="1">
    <location>
        <begin position="18"/>
        <end position="41"/>
    </location>
</feature>
<comment type="caution">
    <text evidence="2">The sequence shown here is derived from an EMBL/GenBank/DDBJ whole genome shotgun (WGS) entry which is preliminary data.</text>
</comment>
<evidence type="ECO:0000313" key="3">
    <source>
        <dbReference type="Proteomes" id="UP000192578"/>
    </source>
</evidence>
<evidence type="ECO:0000313" key="2">
    <source>
        <dbReference type="EMBL" id="OWA54091.1"/>
    </source>
</evidence>
<protein>
    <submittedName>
        <fullName evidence="2">Uncharacterized protein</fullName>
    </submittedName>
</protein>
<dbReference type="AlphaFoldDB" id="A0A9X6NJU2"/>
<feature type="compositionally biased region" description="Low complexity" evidence="1">
    <location>
        <begin position="162"/>
        <end position="177"/>
    </location>
</feature>
<gene>
    <name evidence="2" type="ORF">BV898_18510</name>
</gene>
<reference evidence="3" key="1">
    <citation type="submission" date="2017-01" db="EMBL/GenBank/DDBJ databases">
        <title>Comparative genomics of anhydrobiosis in the tardigrade Hypsibius dujardini.</title>
        <authorList>
            <person name="Yoshida Y."/>
            <person name="Koutsovoulos G."/>
            <person name="Laetsch D."/>
            <person name="Stevens L."/>
            <person name="Kumar S."/>
            <person name="Horikawa D."/>
            <person name="Ishino K."/>
            <person name="Komine S."/>
            <person name="Tomita M."/>
            <person name="Blaxter M."/>
            <person name="Arakawa K."/>
        </authorList>
    </citation>
    <scope>NUCLEOTIDE SEQUENCE [LARGE SCALE GENOMIC DNA]</scope>
    <source>
        <strain evidence="3">Z151</strain>
    </source>
</reference>
<proteinExistence type="predicted"/>
<dbReference type="EMBL" id="MTYJ01000370">
    <property type="protein sequence ID" value="OWA54091.1"/>
    <property type="molecule type" value="Genomic_DNA"/>
</dbReference>
<dbReference type="Proteomes" id="UP000192578">
    <property type="component" value="Unassembled WGS sequence"/>
</dbReference>
<feature type="region of interest" description="Disordered" evidence="1">
    <location>
        <begin position="157"/>
        <end position="179"/>
    </location>
</feature>
<name>A0A9X6NJU2_HYPEX</name>
<keyword evidence="3" id="KW-1185">Reference proteome</keyword>
<organism evidence="2 3">
    <name type="scientific">Hypsibius exemplaris</name>
    <name type="common">Freshwater tardigrade</name>
    <dbReference type="NCBI Taxonomy" id="2072580"/>
    <lineage>
        <taxon>Eukaryota</taxon>
        <taxon>Metazoa</taxon>
        <taxon>Ecdysozoa</taxon>
        <taxon>Tardigrada</taxon>
        <taxon>Eutardigrada</taxon>
        <taxon>Parachela</taxon>
        <taxon>Hypsibioidea</taxon>
        <taxon>Hypsibiidae</taxon>
        <taxon>Hypsibius</taxon>
    </lineage>
</organism>
<sequence length="201" mass="21833">MDNSLTCRVAVFWEDANPTSTEATTASTSPESTWTDTPSTTAAVPTTTEYVTDTPMSQGTTASTSTIAMVPDASKSGEQRWTDDPSPQWLLQMNTKRKTTTGTETAVTYQPLLPAADLSSTILPQRPSAFLDHSLFTNGFDLSAWRIANEAPFQFPSFPTASDRSSSRSGWRSSSSSYTTCVNGRCQIRTNESPRTAFSDN</sequence>